<name>A0A3E0TM20_9GAMM</name>
<gene>
    <name evidence="3" type="ORF">DXX93_02920</name>
</gene>
<keyword evidence="1" id="KW-0472">Membrane</keyword>
<evidence type="ECO:0000256" key="1">
    <source>
        <dbReference type="SAM" id="Phobius"/>
    </source>
</evidence>
<keyword evidence="1" id="KW-0812">Transmembrane</keyword>
<proteinExistence type="predicted"/>
<evidence type="ECO:0008006" key="5">
    <source>
        <dbReference type="Google" id="ProtNLM"/>
    </source>
</evidence>
<reference evidence="3 4" key="1">
    <citation type="submission" date="2018-08" db="EMBL/GenBank/DDBJ databases">
        <title>Thalassotalea euphylliae genome.</title>
        <authorList>
            <person name="Summers S."/>
            <person name="Rice S.A."/>
            <person name="Freckelton M.L."/>
            <person name="Nedved B.T."/>
            <person name="Hadfield M.G."/>
        </authorList>
    </citation>
    <scope>NUCLEOTIDE SEQUENCE [LARGE SCALE GENOMIC DNA]</scope>
    <source>
        <strain evidence="3 4">H1</strain>
    </source>
</reference>
<evidence type="ECO:0000313" key="3">
    <source>
        <dbReference type="EMBL" id="REL25604.1"/>
    </source>
</evidence>
<keyword evidence="1" id="KW-1133">Transmembrane helix</keyword>
<evidence type="ECO:0000256" key="2">
    <source>
        <dbReference type="SAM" id="SignalP"/>
    </source>
</evidence>
<feature type="signal peptide" evidence="2">
    <location>
        <begin position="1"/>
        <end position="28"/>
    </location>
</feature>
<feature type="transmembrane region" description="Helical" evidence="1">
    <location>
        <begin position="151"/>
        <end position="174"/>
    </location>
</feature>
<evidence type="ECO:0000313" key="4">
    <source>
        <dbReference type="Proteomes" id="UP000256478"/>
    </source>
</evidence>
<keyword evidence="2" id="KW-0732">Signal</keyword>
<dbReference type="Proteomes" id="UP000256478">
    <property type="component" value="Unassembled WGS sequence"/>
</dbReference>
<comment type="caution">
    <text evidence="3">The sequence shown here is derived from an EMBL/GenBank/DDBJ whole genome shotgun (WGS) entry which is preliminary data.</text>
</comment>
<feature type="chain" id="PRO_5017755034" description="PEP-CTERM sorting domain-containing protein" evidence="2">
    <location>
        <begin position="29"/>
        <end position="180"/>
    </location>
</feature>
<protein>
    <recommendedName>
        <fullName evidence="5">PEP-CTERM sorting domain-containing protein</fullName>
    </recommendedName>
</protein>
<accession>A0A3E0TM20</accession>
<dbReference type="AlphaFoldDB" id="A0A3E0TM20"/>
<organism evidence="3 4">
    <name type="scientific">Thalassotalea euphylliae</name>
    <dbReference type="NCBI Taxonomy" id="1655234"/>
    <lineage>
        <taxon>Bacteria</taxon>
        <taxon>Pseudomonadati</taxon>
        <taxon>Pseudomonadota</taxon>
        <taxon>Gammaproteobacteria</taxon>
        <taxon>Alteromonadales</taxon>
        <taxon>Colwelliaceae</taxon>
        <taxon>Thalassotalea</taxon>
    </lineage>
</organism>
<sequence>MMKSFKKWLATTLGALSVVFMFSQTANAALITQDILLDGNLFGEITIDTTDGFIDGDYFVIESFNSLTLFDPDEGAITAVDEFGMPDLFLFTIEVLVDDVFAGIEFFEFDILSSNSVGYDGFFDAFSTTPLLDNVINVSATASSPFGQLSFGQASVVSEPSVLVLFALMFVALVNRRRLR</sequence>
<dbReference type="EMBL" id="QUOU01000001">
    <property type="protein sequence ID" value="REL25604.1"/>
    <property type="molecule type" value="Genomic_DNA"/>
</dbReference>
<dbReference type="RefSeq" id="WP_116006734.1">
    <property type="nucleotide sequence ID" value="NZ_QUOU01000001.1"/>
</dbReference>